<gene>
    <name evidence="1" type="ORF">GOACH_17_00640</name>
</gene>
<keyword evidence="2" id="KW-1185">Reference proteome</keyword>
<dbReference type="AlphaFoldDB" id="L7KMG3"/>
<proteinExistence type="predicted"/>
<evidence type="ECO:0008006" key="3">
    <source>
        <dbReference type="Google" id="ProtNLM"/>
    </source>
</evidence>
<evidence type="ECO:0000313" key="1">
    <source>
        <dbReference type="EMBL" id="GAC49809.1"/>
    </source>
</evidence>
<dbReference type="EMBL" id="BANR01000017">
    <property type="protein sequence ID" value="GAC49809.1"/>
    <property type="molecule type" value="Genomic_DNA"/>
</dbReference>
<accession>L7KMG3</accession>
<dbReference type="eggNOG" id="ENOG5031WDZ">
    <property type="taxonomic scope" value="Bacteria"/>
</dbReference>
<dbReference type="Proteomes" id="UP000010988">
    <property type="component" value="Unassembled WGS sequence"/>
</dbReference>
<protein>
    <recommendedName>
        <fullName evidence="3">PE domain-containing protein</fullName>
    </recommendedName>
</protein>
<sequence>MGKSWQAGAAFDVDAPAMRVDLGAHADLSLRLSEIARRVDAVRDELSAVRAVVEQAMGQGRPAEAFRPGADAMACSCARGVEEVSRALTAIADNVDAAAALSDETDGALGSRSRGLGGFHAADVGET</sequence>
<organism evidence="1 2">
    <name type="scientific">Gordonia aichiensis NBRC 108223</name>
    <dbReference type="NCBI Taxonomy" id="1220583"/>
    <lineage>
        <taxon>Bacteria</taxon>
        <taxon>Bacillati</taxon>
        <taxon>Actinomycetota</taxon>
        <taxon>Actinomycetes</taxon>
        <taxon>Mycobacteriales</taxon>
        <taxon>Gordoniaceae</taxon>
        <taxon>Gordonia</taxon>
    </lineage>
</organism>
<name>L7KMG3_9ACTN</name>
<dbReference type="RefSeq" id="WP_005176681.1">
    <property type="nucleotide sequence ID" value="NZ_BANR01000017.1"/>
</dbReference>
<dbReference type="OrthoDB" id="9923159at2"/>
<dbReference type="STRING" id="1220583.GOACH_17_00640"/>
<comment type="caution">
    <text evidence="1">The sequence shown here is derived from an EMBL/GenBank/DDBJ whole genome shotgun (WGS) entry which is preliminary data.</text>
</comment>
<evidence type="ECO:0000313" key="2">
    <source>
        <dbReference type="Proteomes" id="UP000010988"/>
    </source>
</evidence>
<reference evidence="1 2" key="1">
    <citation type="submission" date="2012-12" db="EMBL/GenBank/DDBJ databases">
        <title>Whole genome shotgun sequence of Gordonia aichiensis NBRC 108223.</title>
        <authorList>
            <person name="Isaki-Nakamura S."/>
            <person name="Hosoyama A."/>
            <person name="Tsuchikane K."/>
            <person name="Ando Y."/>
            <person name="Baba S."/>
            <person name="Ohji S."/>
            <person name="Hamada M."/>
            <person name="Tamura T."/>
            <person name="Yamazoe A."/>
            <person name="Yamazaki S."/>
            <person name="Fujita N."/>
        </authorList>
    </citation>
    <scope>NUCLEOTIDE SEQUENCE [LARGE SCALE GENOMIC DNA]</scope>
    <source>
        <strain evidence="1 2">NBRC 108223</strain>
    </source>
</reference>